<dbReference type="EMBL" id="BQXU01000044">
    <property type="protein sequence ID" value="GKT51052.1"/>
    <property type="molecule type" value="Genomic_DNA"/>
</dbReference>
<evidence type="ECO:0000313" key="2">
    <source>
        <dbReference type="EMBL" id="GKT51052.1"/>
    </source>
</evidence>
<dbReference type="AlphaFoldDB" id="A0AA37PF36"/>
<keyword evidence="3" id="KW-1185">Reference proteome</keyword>
<sequence length="274" mass="30353">MFPVVAFSPGAAKRSRLLQAGDEQSTTPQVPRAQEMDMDPATRRRKVPSVRGWADLYDHMTTQDQAWVLLGECSDSAPVIQRFLSTRQTTIYALHQDVDNLSGLLQRNREQGLVLQKSLVIRILDAATELRWCSARLTLTLLADAQVVGKYERDPAHMMGILRKERKEKHLSRFLVRATQTLCACFIAVLDTYDAVDQCFVDSTLYSAIPFHSCALSIRAAVSLGTDGTQGPATKSTSQTLGEVYTLQSVTKVKCVSEKLCHAIAYIEDALSGM</sequence>
<feature type="region of interest" description="Disordered" evidence="1">
    <location>
        <begin position="19"/>
        <end position="45"/>
    </location>
</feature>
<dbReference type="RefSeq" id="XP_049133402.1">
    <property type="nucleotide sequence ID" value="XM_049277445.1"/>
</dbReference>
<protein>
    <submittedName>
        <fullName evidence="2">Uncharacterized protein</fullName>
    </submittedName>
</protein>
<reference evidence="2 3" key="1">
    <citation type="submission" date="2022-03" db="EMBL/GenBank/DDBJ databases">
        <title>Genome data of Colletotrichum spp.</title>
        <authorList>
            <person name="Utami Y.D."/>
            <person name="Hiruma K."/>
        </authorList>
    </citation>
    <scope>NUCLEOTIDE SEQUENCE [LARGE SCALE GENOMIC DNA]</scope>
    <source>
        <strain evidence="2 3">MAFF 239500</strain>
    </source>
</reference>
<gene>
    <name evidence="2" type="ORF">ColSpa_11233</name>
</gene>
<name>A0AA37PF36_9PEZI</name>
<proteinExistence type="predicted"/>
<comment type="caution">
    <text evidence="2">The sequence shown here is derived from an EMBL/GenBank/DDBJ whole genome shotgun (WGS) entry which is preliminary data.</text>
</comment>
<dbReference type="Proteomes" id="UP001055115">
    <property type="component" value="Unassembled WGS sequence"/>
</dbReference>
<organism evidence="2 3">
    <name type="scientific">Colletotrichum spaethianum</name>
    <dbReference type="NCBI Taxonomy" id="700344"/>
    <lineage>
        <taxon>Eukaryota</taxon>
        <taxon>Fungi</taxon>
        <taxon>Dikarya</taxon>
        <taxon>Ascomycota</taxon>
        <taxon>Pezizomycotina</taxon>
        <taxon>Sordariomycetes</taxon>
        <taxon>Hypocreomycetidae</taxon>
        <taxon>Glomerellales</taxon>
        <taxon>Glomerellaceae</taxon>
        <taxon>Colletotrichum</taxon>
        <taxon>Colletotrichum spaethianum species complex</taxon>
    </lineage>
</organism>
<evidence type="ECO:0000313" key="3">
    <source>
        <dbReference type="Proteomes" id="UP001055115"/>
    </source>
</evidence>
<dbReference type="GeneID" id="73332035"/>
<evidence type="ECO:0000256" key="1">
    <source>
        <dbReference type="SAM" id="MobiDB-lite"/>
    </source>
</evidence>
<accession>A0AA37PF36</accession>